<feature type="transmembrane region" description="Helical" evidence="9">
    <location>
        <begin position="711"/>
        <end position="732"/>
    </location>
</feature>
<dbReference type="InterPro" id="IPR005829">
    <property type="entry name" value="Sugar_transporter_CS"/>
</dbReference>
<dbReference type="PANTHER" id="PTHR48021">
    <property type="match status" value="1"/>
</dbReference>
<evidence type="ECO:0000256" key="6">
    <source>
        <dbReference type="ARBA" id="ARBA00023180"/>
    </source>
</evidence>
<dbReference type="PROSITE" id="PS50850">
    <property type="entry name" value="MFS"/>
    <property type="match status" value="2"/>
</dbReference>
<feature type="transmembrane region" description="Helical" evidence="9">
    <location>
        <begin position="556"/>
        <end position="576"/>
    </location>
</feature>
<comment type="similarity">
    <text evidence="7">Belongs to the major facilitator superfamily. Sugar transporter (TC 2.A.1.1) family. Trehalose transporter subfamily.</text>
</comment>
<keyword evidence="5 9" id="KW-0472">Membrane</keyword>
<dbReference type="SUPFAM" id="SSF103473">
    <property type="entry name" value="MFS general substrate transporter"/>
    <property type="match status" value="2"/>
</dbReference>
<accession>A0A8J2RT46</accession>
<comment type="subcellular location">
    <subcellularLocation>
        <location evidence="1">Cell membrane</location>
        <topology evidence="1">Multi-pass membrane protein</topology>
    </subcellularLocation>
</comment>
<dbReference type="Gene3D" id="1.20.1250.20">
    <property type="entry name" value="MFS general substrate transporter like domains"/>
    <property type="match status" value="2"/>
</dbReference>
<evidence type="ECO:0000256" key="7">
    <source>
        <dbReference type="ARBA" id="ARBA00024348"/>
    </source>
</evidence>
<evidence type="ECO:0000313" key="11">
    <source>
        <dbReference type="EMBL" id="CAH0106814.1"/>
    </source>
</evidence>
<dbReference type="FunFam" id="1.20.1250.20:FF:000055">
    <property type="entry name" value="Facilitated trehalose transporter Tret1-2 homolog"/>
    <property type="match status" value="2"/>
</dbReference>
<keyword evidence="12" id="KW-1185">Reference proteome</keyword>
<feature type="transmembrane region" description="Helical" evidence="9">
    <location>
        <begin position="840"/>
        <end position="860"/>
    </location>
</feature>
<feature type="transmembrane region" description="Helical" evidence="9">
    <location>
        <begin position="446"/>
        <end position="465"/>
    </location>
</feature>
<evidence type="ECO:0000256" key="4">
    <source>
        <dbReference type="ARBA" id="ARBA00022989"/>
    </source>
</evidence>
<dbReference type="NCBIfam" id="TIGR00879">
    <property type="entry name" value="SP"/>
    <property type="match status" value="2"/>
</dbReference>
<dbReference type="InterPro" id="IPR003663">
    <property type="entry name" value="Sugar/inositol_transpt"/>
</dbReference>
<feature type="transmembrane region" description="Helical" evidence="9">
    <location>
        <begin position="184"/>
        <end position="205"/>
    </location>
</feature>
<keyword evidence="4 9" id="KW-1133">Transmembrane helix</keyword>
<feature type="transmembrane region" description="Helical" evidence="9">
    <location>
        <begin position="125"/>
        <end position="148"/>
    </location>
</feature>
<feature type="transmembrane region" description="Helical" evidence="9">
    <location>
        <begin position="901"/>
        <end position="928"/>
    </location>
</feature>
<keyword evidence="6" id="KW-0325">Glycoprotein</keyword>
<dbReference type="EMBL" id="CAKKLH010000235">
    <property type="protein sequence ID" value="CAH0106814.1"/>
    <property type="molecule type" value="Genomic_DNA"/>
</dbReference>
<evidence type="ECO:0000256" key="8">
    <source>
        <dbReference type="SAM" id="Coils"/>
    </source>
</evidence>
<dbReference type="PROSITE" id="PS00217">
    <property type="entry name" value="SUGAR_TRANSPORT_2"/>
    <property type="match status" value="2"/>
</dbReference>
<feature type="transmembrane region" description="Helical" evidence="9">
    <location>
        <begin position="626"/>
        <end position="646"/>
    </location>
</feature>
<feature type="transmembrane region" description="Helical" evidence="9">
    <location>
        <begin position="160"/>
        <end position="178"/>
    </location>
</feature>
<feature type="transmembrane region" description="Helical" evidence="9">
    <location>
        <begin position="940"/>
        <end position="960"/>
    </location>
</feature>
<dbReference type="OrthoDB" id="6612291at2759"/>
<feature type="transmembrane region" description="Helical" evidence="9">
    <location>
        <begin position="99"/>
        <end position="119"/>
    </location>
</feature>
<sequence length="1063" mass="118590">MTHLCCPTPKKGTIAKSWMKNPSKVLPQLIVAVWGSWGYFSMGSVRGWSSHGIPSLNRTLDFEVSSSDFQWISSFPMIGAVLGSLFINKPMQYYGRKKALIVHYFVFISGFLITGLTYFGKHKSMLYLGRFLLGFAAGCTTPACQIYVSECASPRIRGRLGSLTASSFALGMLITYIIGAFVDWYVLALFLGCLPILFLCGTVMMPESPVWLLSNGREEEARRSLQILRGKGTNIEDELGRIKEHQERVANNISNQNKSIAQQFRDALTAGPVIKPLGISLGVMLFQQTTGINAIIFYTVSIFQTAGNTIENRYITIIVDFLLLIFTVASGVLADRCGRRMLFIVSAIATSVPLATMGTFFYFQRQWGDKEATKYLGWLPIVCLIVFFITYSGGMSNVPFIIMGEMFPSQFRSLLGAIASSFQLFCTFLAVYFFPNMLKTMGKDGTFFFFTGCTLLSAIFVYFLLPETKGKTLEDIEQLFSSRNSEQRKSIYVLDDIVLTEITKNGEVFLLRRSVSNGSDNSELQLSINKLEFATPNKGTIGKSWMKNPSKVLPQLIVAVWGSWGYFSMGSVRGWSSPGIPSLNRTLDFEVSSSDFQWISSFPMIGAVLGSLFINKPMQYYGRKKALIVHYFVFISGFLITGFTYFGKHKSMLYVGRFLMGFAAGCTTPASQIYVSECASPRIRGRLGSLTASSLALGILITYIIGAFVDWYILAWILGCLPILFLCGTVMMPESPVWLLSNGREEEARRSLQLLRGKGTNIEAEMERIKEHQERVANINNQNKSIAQQFRDALTAGPVIKPLGISLGVMLFQQTTGINAIIFYTVSIFQTAGSTIESRYATIIVGAVQLIFTVASGFLVDRCGRRMLFIVSAIATSVPLATMGTFFNFQRQWGDKEATKYLGWLPIVCLIVFFITYSGGMSNVPFIIMGEMFPTQFRSLLGAIASSFHLFCTFVAVYFFPNMLKTMGKDGTFFFFTGCTLLSAIFVYFLLPETKGKTLEDIEELFSSHNSEQRKSIYRLDDIVSTEITMNGDVILLRRSMSNDSDNGELQLCVDKLEFTRTV</sequence>
<feature type="transmembrane region" description="Helical" evidence="9">
    <location>
        <begin position="69"/>
        <end position="87"/>
    </location>
</feature>
<dbReference type="InterPro" id="IPR020846">
    <property type="entry name" value="MFS_dom"/>
</dbReference>
<organism evidence="11 12">
    <name type="scientific">Daphnia galeata</name>
    <dbReference type="NCBI Taxonomy" id="27404"/>
    <lineage>
        <taxon>Eukaryota</taxon>
        <taxon>Metazoa</taxon>
        <taxon>Ecdysozoa</taxon>
        <taxon>Arthropoda</taxon>
        <taxon>Crustacea</taxon>
        <taxon>Branchiopoda</taxon>
        <taxon>Diplostraca</taxon>
        <taxon>Cladocera</taxon>
        <taxon>Anomopoda</taxon>
        <taxon>Daphniidae</taxon>
        <taxon>Daphnia</taxon>
    </lineage>
</organism>
<dbReference type="InterPro" id="IPR005828">
    <property type="entry name" value="MFS_sugar_transport-like"/>
</dbReference>
<name>A0A8J2RT46_9CRUS</name>
<feature type="domain" description="Major facilitator superfamily (MFS) profile" evidence="10">
    <location>
        <begin position="554"/>
        <end position="995"/>
    </location>
</feature>
<evidence type="ECO:0000256" key="9">
    <source>
        <dbReference type="SAM" id="Phobius"/>
    </source>
</evidence>
<feature type="transmembrane region" description="Helical" evidence="9">
    <location>
        <begin position="314"/>
        <end position="334"/>
    </location>
</feature>
<dbReference type="InterPro" id="IPR036259">
    <property type="entry name" value="MFS_trans_sf"/>
</dbReference>
<keyword evidence="8" id="KW-0175">Coiled coil</keyword>
<evidence type="ECO:0000313" key="12">
    <source>
        <dbReference type="Proteomes" id="UP000789390"/>
    </source>
</evidence>
<dbReference type="Pfam" id="PF00083">
    <property type="entry name" value="Sugar_tr"/>
    <property type="match status" value="2"/>
</dbReference>
<dbReference type="AlphaFoldDB" id="A0A8J2RT46"/>
<evidence type="ECO:0000256" key="5">
    <source>
        <dbReference type="ARBA" id="ARBA00023136"/>
    </source>
</evidence>
<protein>
    <recommendedName>
        <fullName evidence="10">Major facilitator superfamily (MFS) profile domain-containing protein</fullName>
    </recommendedName>
</protein>
<comment type="caution">
    <text evidence="11">The sequence shown here is derived from an EMBL/GenBank/DDBJ whole genome shotgun (WGS) entry which is preliminary data.</text>
</comment>
<feature type="transmembrane region" description="Helical" evidence="9">
    <location>
        <begin position="596"/>
        <end position="614"/>
    </location>
</feature>
<feature type="transmembrane region" description="Helical" evidence="9">
    <location>
        <begin position="972"/>
        <end position="991"/>
    </location>
</feature>
<dbReference type="Proteomes" id="UP000789390">
    <property type="component" value="Unassembled WGS sequence"/>
</dbReference>
<feature type="transmembrane region" description="Helical" evidence="9">
    <location>
        <begin position="867"/>
        <end position="889"/>
    </location>
</feature>
<reference evidence="11" key="1">
    <citation type="submission" date="2021-11" db="EMBL/GenBank/DDBJ databases">
        <authorList>
            <person name="Schell T."/>
        </authorList>
    </citation>
    <scope>NUCLEOTIDE SEQUENCE</scope>
    <source>
        <strain evidence="11">M5</strain>
    </source>
</reference>
<evidence type="ECO:0000256" key="1">
    <source>
        <dbReference type="ARBA" id="ARBA00004651"/>
    </source>
</evidence>
<dbReference type="InterPro" id="IPR050549">
    <property type="entry name" value="MFS_Trehalose_Transporter"/>
</dbReference>
<feature type="transmembrane region" description="Helical" evidence="9">
    <location>
        <begin position="414"/>
        <end position="434"/>
    </location>
</feature>
<proteinExistence type="inferred from homology"/>
<feature type="transmembrane region" description="Helical" evidence="9">
    <location>
        <begin position="652"/>
        <end position="675"/>
    </location>
</feature>
<feature type="transmembrane region" description="Helical" evidence="9">
    <location>
        <begin position="687"/>
        <end position="705"/>
    </location>
</feature>
<feature type="domain" description="Major facilitator superfamily (MFS) profile" evidence="10">
    <location>
        <begin position="27"/>
        <end position="469"/>
    </location>
</feature>
<dbReference type="GO" id="GO:0051119">
    <property type="term" value="F:sugar transmembrane transporter activity"/>
    <property type="evidence" value="ECO:0007669"/>
    <property type="project" value="InterPro"/>
</dbReference>
<feature type="transmembrane region" description="Helical" evidence="9">
    <location>
        <begin position="281"/>
        <end position="302"/>
    </location>
</feature>
<keyword evidence="3 9" id="KW-0812">Transmembrane</keyword>
<feature type="transmembrane region" description="Helical" evidence="9">
    <location>
        <begin position="341"/>
        <end position="363"/>
    </location>
</feature>
<feature type="transmembrane region" description="Helical" evidence="9">
    <location>
        <begin position="29"/>
        <end position="49"/>
    </location>
</feature>
<keyword evidence="2" id="KW-1003">Cell membrane</keyword>
<dbReference type="GO" id="GO:0005886">
    <property type="term" value="C:plasma membrane"/>
    <property type="evidence" value="ECO:0007669"/>
    <property type="project" value="UniProtKB-SubCell"/>
</dbReference>
<feature type="transmembrane region" description="Helical" evidence="9">
    <location>
        <begin position="807"/>
        <end position="828"/>
    </location>
</feature>
<evidence type="ECO:0000259" key="10">
    <source>
        <dbReference type="PROSITE" id="PS50850"/>
    </source>
</evidence>
<dbReference type="PRINTS" id="PR00171">
    <property type="entry name" value="SUGRTRNSPORT"/>
</dbReference>
<evidence type="ECO:0000256" key="2">
    <source>
        <dbReference type="ARBA" id="ARBA00022475"/>
    </source>
</evidence>
<gene>
    <name evidence="11" type="ORF">DGAL_LOCUS9974</name>
</gene>
<evidence type="ECO:0000256" key="3">
    <source>
        <dbReference type="ARBA" id="ARBA00022692"/>
    </source>
</evidence>
<dbReference type="PANTHER" id="PTHR48021:SF1">
    <property type="entry name" value="GH07001P-RELATED"/>
    <property type="match status" value="1"/>
</dbReference>
<dbReference type="InterPro" id="IPR044775">
    <property type="entry name" value="MFS_ERD6/Tret1-like"/>
</dbReference>
<dbReference type="CDD" id="cd17358">
    <property type="entry name" value="MFS_GLUT6_8_Class3_like"/>
    <property type="match status" value="1"/>
</dbReference>
<feature type="coiled-coil region" evidence="8">
    <location>
        <begin position="762"/>
        <end position="789"/>
    </location>
</feature>
<feature type="transmembrane region" description="Helical" evidence="9">
    <location>
        <begin position="375"/>
        <end position="402"/>
    </location>
</feature>